<keyword evidence="3" id="KW-0143">Chaperone</keyword>
<evidence type="ECO:0000256" key="3">
    <source>
        <dbReference type="ARBA" id="ARBA00023186"/>
    </source>
</evidence>
<dbReference type="GO" id="GO:0005737">
    <property type="term" value="C:cytoplasm"/>
    <property type="evidence" value="ECO:0007669"/>
    <property type="project" value="TreeGrafter"/>
</dbReference>
<sequence>MVGINMNGPARDRVMKLIQDKDRIEREIREHTAVLETNNIGMDEALVDAEGFPRNDIDVYKVRHARHQIICLQNDHKNLMKMIERGLAEVHSDLLGSNGEGPSVNTASSSNGHMNGVNGTSSGDSVNIAVEDSQAFAVVGCVHNGSPADVAGLQEYDEILQFGSVNHQNFQDMSQINAIVSHSVGQRVNVRIKRDHNIMNLTVVPRPWQQPGLLGCHIQRKA</sequence>
<dbReference type="Gene3D" id="2.30.42.10">
    <property type="match status" value="1"/>
</dbReference>
<reference evidence="6" key="1">
    <citation type="submission" date="2021-12" db="EMBL/GenBank/DDBJ databases">
        <authorList>
            <person name="King R."/>
        </authorList>
    </citation>
    <scope>NUCLEOTIDE SEQUENCE</scope>
</reference>
<dbReference type="Gene3D" id="6.10.140.1710">
    <property type="match status" value="1"/>
</dbReference>
<dbReference type="GO" id="GO:0005634">
    <property type="term" value="C:nucleus"/>
    <property type="evidence" value="ECO:0007669"/>
    <property type="project" value="TreeGrafter"/>
</dbReference>
<dbReference type="OrthoDB" id="72325at2759"/>
<dbReference type="PANTHER" id="PTHR12651">
    <property type="entry name" value="26S PROTEASOME NON-ATPASE REGULATORY SUBUNIT 9"/>
    <property type="match status" value="1"/>
</dbReference>
<evidence type="ECO:0000259" key="5">
    <source>
        <dbReference type="SMART" id="SM00228"/>
    </source>
</evidence>
<proteinExistence type="inferred from homology"/>
<keyword evidence="7" id="KW-1185">Reference proteome</keyword>
<evidence type="ECO:0000256" key="4">
    <source>
        <dbReference type="ARBA" id="ARBA00030007"/>
    </source>
</evidence>
<organism evidence="6 7">
    <name type="scientific">Chrysodeixis includens</name>
    <name type="common">Soybean looper</name>
    <name type="synonym">Pseudoplusia includens</name>
    <dbReference type="NCBI Taxonomy" id="689277"/>
    <lineage>
        <taxon>Eukaryota</taxon>
        <taxon>Metazoa</taxon>
        <taxon>Ecdysozoa</taxon>
        <taxon>Arthropoda</taxon>
        <taxon>Hexapoda</taxon>
        <taxon>Insecta</taxon>
        <taxon>Pterygota</taxon>
        <taxon>Neoptera</taxon>
        <taxon>Endopterygota</taxon>
        <taxon>Lepidoptera</taxon>
        <taxon>Glossata</taxon>
        <taxon>Ditrysia</taxon>
        <taxon>Noctuoidea</taxon>
        <taxon>Noctuidae</taxon>
        <taxon>Plusiinae</taxon>
        <taxon>Chrysodeixis</taxon>
    </lineage>
</organism>
<evidence type="ECO:0000313" key="7">
    <source>
        <dbReference type="Proteomes" id="UP001154114"/>
    </source>
</evidence>
<dbReference type="SMART" id="SM00228">
    <property type="entry name" value="PDZ"/>
    <property type="match status" value="1"/>
</dbReference>
<dbReference type="Proteomes" id="UP001154114">
    <property type="component" value="Chromosome 23"/>
</dbReference>
<dbReference type="EMBL" id="LR824026">
    <property type="protein sequence ID" value="CAD0205082.1"/>
    <property type="molecule type" value="Genomic_DNA"/>
</dbReference>
<dbReference type="InterPro" id="IPR035269">
    <property type="entry name" value="PSMD9"/>
</dbReference>
<dbReference type="FunFam" id="2.30.42.10:FF:000107">
    <property type="entry name" value="26S proteasome non-ATPase regulatory subunit 9"/>
    <property type="match status" value="1"/>
</dbReference>
<dbReference type="SUPFAM" id="SSF50156">
    <property type="entry name" value="PDZ domain-like"/>
    <property type="match status" value="1"/>
</dbReference>
<gene>
    <name evidence="6" type="ORF">CINC_LOCUS7386</name>
</gene>
<accession>A0A9N8KZY8</accession>
<evidence type="ECO:0000256" key="2">
    <source>
        <dbReference type="ARBA" id="ARBA00014937"/>
    </source>
</evidence>
<dbReference type="Pfam" id="PF18265">
    <property type="entry name" value="Nas2_N"/>
    <property type="match status" value="1"/>
</dbReference>
<dbReference type="InterPro" id="IPR036034">
    <property type="entry name" value="PDZ_sf"/>
</dbReference>
<evidence type="ECO:0000256" key="1">
    <source>
        <dbReference type="ARBA" id="ARBA00005256"/>
    </source>
</evidence>
<name>A0A9N8KZY8_CHRIL</name>
<dbReference type="InterPro" id="IPR040815">
    <property type="entry name" value="Nas2_N"/>
</dbReference>
<feature type="domain" description="PDZ" evidence="5">
    <location>
        <begin position="122"/>
        <end position="196"/>
    </location>
</feature>
<protein>
    <recommendedName>
        <fullName evidence="2">26S proteasome non-ATPase regulatory subunit 9</fullName>
    </recommendedName>
    <alternativeName>
        <fullName evidence="4">26S proteasome regulatory subunit p27</fullName>
    </alternativeName>
</protein>
<dbReference type="AlphaFoldDB" id="A0A9N8KZY8"/>
<dbReference type="Pfam" id="PF13180">
    <property type="entry name" value="PDZ_2"/>
    <property type="match status" value="1"/>
</dbReference>
<comment type="similarity">
    <text evidence="1">Belongs to the proteasome subunit p27 family.</text>
</comment>
<evidence type="ECO:0000313" key="6">
    <source>
        <dbReference type="EMBL" id="CAD0205082.1"/>
    </source>
</evidence>
<dbReference type="InterPro" id="IPR001478">
    <property type="entry name" value="PDZ"/>
</dbReference>
<dbReference type="GO" id="GO:0070682">
    <property type="term" value="P:proteasome regulatory particle assembly"/>
    <property type="evidence" value="ECO:0007669"/>
    <property type="project" value="InterPro"/>
</dbReference>
<dbReference type="PANTHER" id="PTHR12651:SF1">
    <property type="entry name" value="26S PROTEASOME NON-ATPASE REGULATORY SUBUNIT 9"/>
    <property type="match status" value="1"/>
</dbReference>